<evidence type="ECO:0000313" key="5">
    <source>
        <dbReference type="Proteomes" id="UP000286050"/>
    </source>
</evidence>
<evidence type="ECO:0000313" key="4">
    <source>
        <dbReference type="EMBL" id="RHD56066.1"/>
    </source>
</evidence>
<dbReference type="EMBL" id="QSJI01000003">
    <property type="protein sequence ID" value="RHD56066.1"/>
    <property type="molecule type" value="Genomic_DNA"/>
</dbReference>
<dbReference type="Proteomes" id="UP000286050">
    <property type="component" value="Unassembled WGS sequence"/>
</dbReference>
<proteinExistence type="predicted"/>
<reference evidence="4 5" key="1">
    <citation type="submission" date="2018-08" db="EMBL/GenBank/DDBJ databases">
        <title>A genome reference for cultivated species of the human gut microbiota.</title>
        <authorList>
            <person name="Zou Y."/>
            <person name="Xue W."/>
            <person name="Luo G."/>
        </authorList>
    </citation>
    <scope>NUCLEOTIDE SEQUENCE [LARGE SCALE GENOMIC DNA]</scope>
    <source>
        <strain evidence="4 5">AM30-5LB</strain>
    </source>
</reference>
<dbReference type="Pfam" id="PF08797">
    <property type="entry name" value="HIRAN"/>
    <property type="match status" value="1"/>
</dbReference>
<dbReference type="AlphaFoldDB" id="A0A414FX35"/>
<dbReference type="GO" id="GO:0003676">
    <property type="term" value="F:nucleic acid binding"/>
    <property type="evidence" value="ECO:0007669"/>
    <property type="project" value="InterPro"/>
</dbReference>
<feature type="domain" description="HIRAN" evidence="3">
    <location>
        <begin position="6"/>
        <end position="106"/>
    </location>
</feature>
<comment type="caution">
    <text evidence="4">The sequence shown here is derived from an EMBL/GenBank/DDBJ whole genome shotgun (WGS) entry which is preliminary data.</text>
</comment>
<dbReference type="InterPro" id="IPR014905">
    <property type="entry name" value="HIRAN"/>
</dbReference>
<keyword evidence="4" id="KW-0645">Protease</keyword>
<accession>A0A414FX35</accession>
<evidence type="ECO:0000256" key="1">
    <source>
        <dbReference type="ARBA" id="ARBA00022723"/>
    </source>
</evidence>
<dbReference type="GO" id="GO:0008270">
    <property type="term" value="F:zinc ion binding"/>
    <property type="evidence" value="ECO:0007669"/>
    <property type="project" value="InterPro"/>
</dbReference>
<dbReference type="Gene3D" id="3.30.70.2330">
    <property type="match status" value="1"/>
</dbReference>
<dbReference type="GO" id="GO:0016818">
    <property type="term" value="F:hydrolase activity, acting on acid anhydrides, in phosphorus-containing anhydrides"/>
    <property type="evidence" value="ECO:0007669"/>
    <property type="project" value="InterPro"/>
</dbReference>
<dbReference type="SMART" id="SM00910">
    <property type="entry name" value="HIRAN"/>
    <property type="match status" value="1"/>
</dbReference>
<name>A0A414FX35_9ACTN</name>
<dbReference type="GO" id="GO:0008233">
    <property type="term" value="F:peptidase activity"/>
    <property type="evidence" value="ECO:0007669"/>
    <property type="project" value="UniProtKB-KW"/>
</dbReference>
<evidence type="ECO:0000256" key="2">
    <source>
        <dbReference type="ARBA" id="ARBA00022801"/>
    </source>
</evidence>
<organism evidence="4 5">
    <name type="scientific">Collinsella intestinalis</name>
    <dbReference type="NCBI Taxonomy" id="147207"/>
    <lineage>
        <taxon>Bacteria</taxon>
        <taxon>Bacillati</taxon>
        <taxon>Actinomycetota</taxon>
        <taxon>Coriobacteriia</taxon>
        <taxon>Coriobacteriales</taxon>
        <taxon>Coriobacteriaceae</taxon>
        <taxon>Collinsella</taxon>
    </lineage>
</organism>
<keyword evidence="2" id="KW-0378">Hydrolase</keyword>
<evidence type="ECO:0000259" key="3">
    <source>
        <dbReference type="SMART" id="SM00910"/>
    </source>
</evidence>
<keyword evidence="1" id="KW-0479">Metal-binding</keyword>
<gene>
    <name evidence="4" type="ORF">DW787_05140</name>
</gene>
<dbReference type="GO" id="GO:0006508">
    <property type="term" value="P:proteolysis"/>
    <property type="evidence" value="ECO:0007669"/>
    <property type="project" value="UniProtKB-KW"/>
</dbReference>
<protein>
    <submittedName>
        <fullName evidence="4">Serine protease</fullName>
    </submittedName>
</protein>
<dbReference type="RefSeq" id="WP_118271917.1">
    <property type="nucleotide sequence ID" value="NZ_QSJI01000003.1"/>
</dbReference>
<sequence length="108" mass="11990">MYEPSRNLFSFHIAGFQHHDGALVLGDLKAGDTLELVPERDNPYDAEAIAVKFRGTMLGYVPADSVGPLSTLFFYGHGAAFECRVLQVAPERSPWHQVRAAVFVRDAR</sequence>